<reference evidence="1" key="1">
    <citation type="submission" date="2019-08" db="EMBL/GenBank/DDBJ databases">
        <authorList>
            <person name="Kucharzyk K."/>
            <person name="Murdoch R.W."/>
            <person name="Higgins S."/>
            <person name="Loffler F."/>
        </authorList>
    </citation>
    <scope>NUCLEOTIDE SEQUENCE</scope>
</reference>
<comment type="caution">
    <text evidence="1">The sequence shown here is derived from an EMBL/GenBank/DDBJ whole genome shotgun (WGS) entry which is preliminary data.</text>
</comment>
<name>A0A645JHJ8_9ZZZZ</name>
<gene>
    <name evidence="1" type="ORF">SDC9_209916</name>
</gene>
<organism evidence="1">
    <name type="scientific">bioreactor metagenome</name>
    <dbReference type="NCBI Taxonomy" id="1076179"/>
    <lineage>
        <taxon>unclassified sequences</taxon>
        <taxon>metagenomes</taxon>
        <taxon>ecological metagenomes</taxon>
    </lineage>
</organism>
<proteinExistence type="predicted"/>
<accession>A0A645JHJ8</accession>
<protein>
    <submittedName>
        <fullName evidence="1">Uncharacterized protein</fullName>
    </submittedName>
</protein>
<dbReference type="EMBL" id="VSSQ01139795">
    <property type="protein sequence ID" value="MPN62169.1"/>
    <property type="molecule type" value="Genomic_DNA"/>
</dbReference>
<sequence length="56" mass="6576">MFATDFMAFELEHIAQHPRTGKGMLQVQFINPPHQHQIDFGCGLRLVIDRRTRKLK</sequence>
<dbReference type="AlphaFoldDB" id="A0A645JHJ8"/>
<evidence type="ECO:0000313" key="1">
    <source>
        <dbReference type="EMBL" id="MPN62169.1"/>
    </source>
</evidence>